<sequence length="236" mass="26424">MSVRLLFDRFSDIQERVDIGDVRQASDTPGYDSDMAVVPQENWAALSEIDAEHLRPDSTIPDSMVIELVAQTLPVLTSDDLQGRLGAAAALNPLEGTWPRRRLACTASRPGQLTSTEDPAAERRIGLHIDNFDRRTYRDRHLSRRRLCLNLGPGTRYLLVGDRDVMEICRALGQDQEQHYPHTDDVRQYIAAGHPLRCLRIRLEPGQGYIAPTELVPHDGSTSGSQTWSLAAFWLG</sequence>
<proteinExistence type="predicted"/>
<name>A0ABW3DRH9_9ACTN</name>
<accession>A0ABW3DRH9</accession>
<organism evidence="1 2">
    <name type="scientific">Streptosporangium algeriense</name>
    <dbReference type="NCBI Taxonomy" id="1682748"/>
    <lineage>
        <taxon>Bacteria</taxon>
        <taxon>Bacillati</taxon>
        <taxon>Actinomycetota</taxon>
        <taxon>Actinomycetes</taxon>
        <taxon>Streptosporangiales</taxon>
        <taxon>Streptosporangiaceae</taxon>
        <taxon>Streptosporangium</taxon>
    </lineage>
</organism>
<evidence type="ECO:0000313" key="1">
    <source>
        <dbReference type="EMBL" id="MFD0885395.1"/>
    </source>
</evidence>
<evidence type="ECO:0000313" key="2">
    <source>
        <dbReference type="Proteomes" id="UP001597024"/>
    </source>
</evidence>
<protein>
    <submittedName>
        <fullName evidence="1">Uncharacterized protein</fullName>
    </submittedName>
</protein>
<dbReference type="Proteomes" id="UP001597024">
    <property type="component" value="Unassembled WGS sequence"/>
</dbReference>
<gene>
    <name evidence="1" type="ORF">ACFQ08_12635</name>
</gene>
<reference evidence="2" key="1">
    <citation type="journal article" date="2019" name="Int. J. Syst. Evol. Microbiol.">
        <title>The Global Catalogue of Microorganisms (GCM) 10K type strain sequencing project: providing services to taxonomists for standard genome sequencing and annotation.</title>
        <authorList>
            <consortium name="The Broad Institute Genomics Platform"/>
            <consortium name="The Broad Institute Genome Sequencing Center for Infectious Disease"/>
            <person name="Wu L."/>
            <person name="Ma J."/>
        </authorList>
    </citation>
    <scope>NUCLEOTIDE SEQUENCE [LARGE SCALE GENOMIC DNA]</scope>
    <source>
        <strain evidence="2">CCUG 62974</strain>
    </source>
</reference>
<keyword evidence="2" id="KW-1185">Reference proteome</keyword>
<comment type="caution">
    <text evidence="1">The sequence shown here is derived from an EMBL/GenBank/DDBJ whole genome shotgun (WGS) entry which is preliminary data.</text>
</comment>
<dbReference type="EMBL" id="JBHTHX010000348">
    <property type="protein sequence ID" value="MFD0885395.1"/>
    <property type="molecule type" value="Genomic_DNA"/>
</dbReference>